<evidence type="ECO:0000313" key="3">
    <source>
        <dbReference type="Proteomes" id="UP001642720"/>
    </source>
</evidence>
<organism evidence="2 3">
    <name type="scientific">Trichoderma ghanense</name>
    <dbReference type="NCBI Taxonomy" id="65468"/>
    <lineage>
        <taxon>Eukaryota</taxon>
        <taxon>Fungi</taxon>
        <taxon>Dikarya</taxon>
        <taxon>Ascomycota</taxon>
        <taxon>Pezizomycotina</taxon>
        <taxon>Sordariomycetes</taxon>
        <taxon>Hypocreomycetidae</taxon>
        <taxon>Hypocreales</taxon>
        <taxon>Hypocreaceae</taxon>
        <taxon>Trichoderma</taxon>
    </lineage>
</organism>
<dbReference type="RefSeq" id="XP_073563025.1">
    <property type="nucleotide sequence ID" value="XM_073698376.1"/>
</dbReference>
<accession>A0ABY2HGT5</accession>
<dbReference type="EMBL" id="PPTA01000001">
    <property type="protein sequence ID" value="TFB06824.1"/>
    <property type="molecule type" value="Genomic_DNA"/>
</dbReference>
<dbReference type="GeneID" id="300572826"/>
<dbReference type="Proteomes" id="UP001642720">
    <property type="component" value="Unassembled WGS sequence"/>
</dbReference>
<keyword evidence="3" id="KW-1185">Reference proteome</keyword>
<name>A0ABY2HGT5_9HYPO</name>
<proteinExistence type="predicted"/>
<feature type="compositionally biased region" description="Basic and acidic residues" evidence="1">
    <location>
        <begin position="82"/>
        <end position="95"/>
    </location>
</feature>
<gene>
    <name evidence="2" type="ORF">CCMA1212_000933</name>
</gene>
<evidence type="ECO:0000313" key="2">
    <source>
        <dbReference type="EMBL" id="TFB06824.1"/>
    </source>
</evidence>
<feature type="region of interest" description="Disordered" evidence="1">
    <location>
        <begin position="42"/>
        <end position="95"/>
    </location>
</feature>
<feature type="region of interest" description="Disordered" evidence="1">
    <location>
        <begin position="115"/>
        <end position="137"/>
    </location>
</feature>
<reference evidence="2 3" key="1">
    <citation type="submission" date="2018-01" db="EMBL/GenBank/DDBJ databases">
        <title>Genome characterization of the sugarcane-associated fungus Trichoderma ghanense CCMA-1212 and their application in lignocelulose bioconversion.</title>
        <authorList>
            <person name="Steindorff A.S."/>
            <person name="Mendes T.D."/>
            <person name="Vilela E.S.D."/>
            <person name="Rodrigues D.S."/>
            <person name="Formighieri E.F."/>
            <person name="Melo I.S."/>
            <person name="Favaro L.C.L."/>
        </authorList>
    </citation>
    <scope>NUCLEOTIDE SEQUENCE [LARGE SCALE GENOMIC DNA]</scope>
    <source>
        <strain evidence="2 3">CCMA-1212</strain>
    </source>
</reference>
<evidence type="ECO:0000256" key="1">
    <source>
        <dbReference type="SAM" id="MobiDB-lite"/>
    </source>
</evidence>
<protein>
    <submittedName>
        <fullName evidence="2">Uncharacterized protein</fullName>
    </submittedName>
</protein>
<sequence>MIAGADEPATLSGLCQPMAMAMVTVFAESIQGFRRCDALSRRGGRRQKRVFDDGGSPVTGAVRGAAASESVSGERTQRSGRQKREASRQAKTLRCGDERHGRQWVIFSAFQWKMGGRGGQNRTAEARVESEPAAPEV</sequence>
<comment type="caution">
    <text evidence="2">The sequence shown here is derived from an EMBL/GenBank/DDBJ whole genome shotgun (WGS) entry which is preliminary data.</text>
</comment>